<dbReference type="AlphaFoldDB" id="A0A0A1TIU0"/>
<feature type="chain" id="PRO_5001990076" description="endo-1,3(4)-beta-glucanase" evidence="7">
    <location>
        <begin position="21"/>
        <end position="385"/>
    </location>
</feature>
<dbReference type="InterPro" id="IPR013320">
    <property type="entry name" value="ConA-like_dom_sf"/>
</dbReference>
<dbReference type="STRING" id="1531966.A0A0A1TIU0"/>
<evidence type="ECO:0000256" key="2">
    <source>
        <dbReference type="ARBA" id="ARBA00006865"/>
    </source>
</evidence>
<feature type="region of interest" description="Disordered" evidence="6">
    <location>
        <begin position="314"/>
        <end position="385"/>
    </location>
</feature>
<dbReference type="InterPro" id="IPR000757">
    <property type="entry name" value="Beta-glucanase-like"/>
</dbReference>
<dbReference type="CDD" id="cd02181">
    <property type="entry name" value="GH16_fungal_Lam16A_glucanase"/>
    <property type="match status" value="1"/>
</dbReference>
<evidence type="ECO:0000256" key="6">
    <source>
        <dbReference type="SAM" id="MobiDB-lite"/>
    </source>
</evidence>
<evidence type="ECO:0000256" key="5">
    <source>
        <dbReference type="ARBA" id="ARBA00023295"/>
    </source>
</evidence>
<dbReference type="EMBL" id="CDHN01000008">
    <property type="protein sequence ID" value="CEJ94969.1"/>
    <property type="molecule type" value="Genomic_DNA"/>
</dbReference>
<dbReference type="PROSITE" id="PS51762">
    <property type="entry name" value="GH16_2"/>
    <property type="match status" value="1"/>
</dbReference>
<feature type="compositionally biased region" description="Low complexity" evidence="6">
    <location>
        <begin position="325"/>
        <end position="340"/>
    </location>
</feature>
<accession>A0A0A1TIU0</accession>
<reference evidence="9 10" key="1">
    <citation type="journal article" date="2015" name="Genome Announc.">
        <title>Draft Genome Sequence and Gene Annotation of the Entomopathogenic Fungus Verticillium hemipterigenum.</title>
        <authorList>
            <person name="Horn F."/>
            <person name="Habel A."/>
            <person name="Scharf D.H."/>
            <person name="Dworschak J."/>
            <person name="Brakhage A.A."/>
            <person name="Guthke R."/>
            <person name="Hertweck C."/>
            <person name="Linde J."/>
        </authorList>
    </citation>
    <scope>NUCLEOTIDE SEQUENCE [LARGE SCALE GENOMIC DNA]</scope>
</reference>
<feature type="compositionally biased region" description="Pro residues" evidence="6">
    <location>
        <begin position="341"/>
        <end position="359"/>
    </location>
</feature>
<proteinExistence type="inferred from homology"/>
<evidence type="ECO:0000256" key="3">
    <source>
        <dbReference type="ARBA" id="ARBA00012599"/>
    </source>
</evidence>
<evidence type="ECO:0000256" key="4">
    <source>
        <dbReference type="ARBA" id="ARBA00022801"/>
    </source>
</evidence>
<comment type="catalytic activity">
    <reaction evidence="1">
        <text>Endohydrolysis of (1-&gt;3)- or (1-&gt;4)-linkages in beta-D-glucans when the glucose residue whose reducing group is involved in the linkage to be hydrolyzed is itself substituted at C-3.</text>
        <dbReference type="EC" id="3.2.1.6"/>
    </reaction>
</comment>
<dbReference type="HOGENOM" id="CLU_016972_4_2_1"/>
<feature type="domain" description="GH16" evidence="8">
    <location>
        <begin position="1"/>
        <end position="277"/>
    </location>
</feature>
<dbReference type="InterPro" id="IPR050546">
    <property type="entry name" value="Glycosyl_Hydrlase_16"/>
</dbReference>
<dbReference type="PANTHER" id="PTHR10963">
    <property type="entry name" value="GLYCOSYL HYDROLASE-RELATED"/>
    <property type="match status" value="1"/>
</dbReference>
<dbReference type="PANTHER" id="PTHR10963:SF24">
    <property type="entry name" value="GLYCOSIDASE C21B10.07-RELATED"/>
    <property type="match status" value="1"/>
</dbReference>
<evidence type="ECO:0000313" key="10">
    <source>
        <dbReference type="Proteomes" id="UP000039046"/>
    </source>
</evidence>
<gene>
    <name evidence="9" type="ORF">VHEMI10473</name>
</gene>
<evidence type="ECO:0000256" key="7">
    <source>
        <dbReference type="SAM" id="SignalP"/>
    </source>
</evidence>
<dbReference type="FunFam" id="2.60.120.200:FF:000114">
    <property type="entry name" value="Probable endo-1,3(4)-beta-glucanase NFIA_089530"/>
    <property type="match status" value="1"/>
</dbReference>
<keyword evidence="4" id="KW-0378">Hydrolase</keyword>
<keyword evidence="5" id="KW-0326">Glycosidase</keyword>
<evidence type="ECO:0000313" key="9">
    <source>
        <dbReference type="EMBL" id="CEJ94969.1"/>
    </source>
</evidence>
<keyword evidence="10" id="KW-1185">Reference proteome</keyword>
<dbReference type="GO" id="GO:0009251">
    <property type="term" value="P:glucan catabolic process"/>
    <property type="evidence" value="ECO:0007669"/>
    <property type="project" value="TreeGrafter"/>
</dbReference>
<protein>
    <recommendedName>
        <fullName evidence="3">endo-1,3(4)-beta-glucanase</fullName>
        <ecNumber evidence="3">3.2.1.6</ecNumber>
    </recommendedName>
</protein>
<dbReference type="EC" id="3.2.1.6" evidence="3"/>
<dbReference type="SUPFAM" id="SSF49899">
    <property type="entry name" value="Concanavalin A-like lectins/glucanases"/>
    <property type="match status" value="1"/>
</dbReference>
<comment type="similarity">
    <text evidence="2">Belongs to the glycosyl hydrolase 16 family.</text>
</comment>
<dbReference type="OrthoDB" id="192832at2759"/>
<feature type="signal peptide" evidence="7">
    <location>
        <begin position="1"/>
        <end position="20"/>
    </location>
</feature>
<dbReference type="Pfam" id="PF26113">
    <property type="entry name" value="GH16_XgeA"/>
    <property type="match status" value="1"/>
</dbReference>
<organism evidence="9 10">
    <name type="scientific">[Torrubiella] hemipterigena</name>
    <dbReference type="NCBI Taxonomy" id="1531966"/>
    <lineage>
        <taxon>Eukaryota</taxon>
        <taxon>Fungi</taxon>
        <taxon>Dikarya</taxon>
        <taxon>Ascomycota</taxon>
        <taxon>Pezizomycotina</taxon>
        <taxon>Sordariomycetes</taxon>
        <taxon>Hypocreomycetidae</taxon>
        <taxon>Hypocreales</taxon>
        <taxon>Clavicipitaceae</taxon>
        <taxon>Clavicipitaceae incertae sedis</taxon>
        <taxon>'Torrubiella' clade</taxon>
    </lineage>
</organism>
<evidence type="ECO:0000259" key="8">
    <source>
        <dbReference type="PROSITE" id="PS51762"/>
    </source>
</evidence>
<name>A0A0A1TIU0_9HYPO</name>
<keyword evidence="7" id="KW-0732">Signal</keyword>
<evidence type="ECO:0000256" key="1">
    <source>
        <dbReference type="ARBA" id="ARBA00000124"/>
    </source>
</evidence>
<dbReference type="GO" id="GO:0052861">
    <property type="term" value="F:endo-1,3(4)-beta-glucanase activity"/>
    <property type="evidence" value="ECO:0007669"/>
    <property type="project" value="UniProtKB-EC"/>
</dbReference>
<dbReference type="Proteomes" id="UP000039046">
    <property type="component" value="Unassembled WGS sequence"/>
</dbReference>
<sequence>MHFSTLFLSTGALLARAASAGYVLTDDYEPNNFLDKFNFFTGADPTHGFVEYLSRADASAAGMVGPSDSKGVYMGVDSKTMWPANGRKSVRIESTKTYNGGLFIVDIAHMPSNTCGTWPAFWLFGPDWPASGEIDIIEGVNTQAQNSVTLHTSQGCTMSNVNTIKSTYFVGSNCGGTNGCGQHTMDNQNYGAGFNALGGGVYAMDWTPERIAVWFFPRSKIPADIASGNPNPSNWGQAVASFTGATCDIGSFFKEHQIVFNTAFCGDWAGSNWSQDPECSALAPTCQQYVGGNPGAFKDAFWDIHSLKVYQQGNGAPAPAPAPAPSAAAPAPKPVASAPAAPAPAPPAPKPSAPAPQPTTPASQPSFPVDHNNGQSWNGLGWAAN</sequence>
<dbReference type="Gene3D" id="2.60.120.200">
    <property type="match status" value="1"/>
</dbReference>